<accession>A0AAJ3NLE5</accession>
<keyword evidence="2" id="KW-1185">Reference proteome</keyword>
<organism evidence="1 2">
    <name type="scientific">Mycobacterium saskatchewanense</name>
    <dbReference type="NCBI Taxonomy" id="220927"/>
    <lineage>
        <taxon>Bacteria</taxon>
        <taxon>Bacillati</taxon>
        <taxon>Actinomycetota</taxon>
        <taxon>Actinomycetes</taxon>
        <taxon>Mycobacteriales</taxon>
        <taxon>Mycobacteriaceae</taxon>
        <taxon>Mycobacterium</taxon>
        <taxon>Mycobacterium simiae complex</taxon>
    </lineage>
</organism>
<name>A0AAJ3NLE5_9MYCO</name>
<dbReference type="RefSeq" id="WP_232069429.1">
    <property type="nucleotide sequence ID" value="NZ_AP022573.1"/>
</dbReference>
<dbReference type="Proteomes" id="UP000193387">
    <property type="component" value="Unassembled WGS sequence"/>
</dbReference>
<reference evidence="1 2" key="1">
    <citation type="submission" date="2016-01" db="EMBL/GenBank/DDBJ databases">
        <title>The new phylogeny of the genus Mycobacterium.</title>
        <authorList>
            <person name="Tarcisio F."/>
            <person name="Conor M."/>
            <person name="Antonella G."/>
            <person name="Elisabetta G."/>
            <person name="Giulia F.S."/>
            <person name="Sara T."/>
            <person name="Anna F."/>
            <person name="Clotilde B."/>
            <person name="Roberto B."/>
            <person name="Veronica D.S."/>
            <person name="Fabio R."/>
            <person name="Monica P."/>
            <person name="Olivier J."/>
            <person name="Enrico T."/>
            <person name="Nicola S."/>
        </authorList>
    </citation>
    <scope>NUCLEOTIDE SEQUENCE [LARGE SCALE GENOMIC DNA]</scope>
    <source>
        <strain evidence="1 2">DSM 44616</strain>
    </source>
</reference>
<gene>
    <name evidence="1" type="ORF">AWC23_22450</name>
</gene>
<protein>
    <submittedName>
        <fullName evidence="1">Uncharacterized protein</fullName>
    </submittedName>
</protein>
<dbReference type="EMBL" id="LQPR01000057">
    <property type="protein sequence ID" value="ORW67692.1"/>
    <property type="molecule type" value="Genomic_DNA"/>
</dbReference>
<comment type="caution">
    <text evidence="1">The sequence shown here is derived from an EMBL/GenBank/DDBJ whole genome shotgun (WGS) entry which is preliminary data.</text>
</comment>
<evidence type="ECO:0000313" key="1">
    <source>
        <dbReference type="EMBL" id="ORW67692.1"/>
    </source>
</evidence>
<evidence type="ECO:0000313" key="2">
    <source>
        <dbReference type="Proteomes" id="UP000193387"/>
    </source>
</evidence>
<sequence>MYAPRTLFHAARGLVLMVGSVALTWLLASYAVAKIVQHNKKLRPTLLKPYNKIIRPIAGGATRRMRFSNTSAAIPAGPM</sequence>
<dbReference type="AlphaFoldDB" id="A0AAJ3NLE5"/>
<proteinExistence type="predicted"/>